<protein>
    <submittedName>
        <fullName evidence="2">Uncharacterized protein</fullName>
    </submittedName>
</protein>
<dbReference type="AlphaFoldDB" id="A0A9P1MVW1"/>
<accession>A0A9P1MVW1</accession>
<dbReference type="Proteomes" id="UP001152747">
    <property type="component" value="Unassembled WGS sequence"/>
</dbReference>
<dbReference type="InterPro" id="IPR026534">
    <property type="entry name" value="PRRC1"/>
</dbReference>
<name>A0A9P1MVW1_9PELO</name>
<organism evidence="2 3">
    <name type="scientific">Caenorhabditis angaria</name>
    <dbReference type="NCBI Taxonomy" id="860376"/>
    <lineage>
        <taxon>Eukaryota</taxon>
        <taxon>Metazoa</taxon>
        <taxon>Ecdysozoa</taxon>
        <taxon>Nematoda</taxon>
        <taxon>Chromadorea</taxon>
        <taxon>Rhabditida</taxon>
        <taxon>Rhabditina</taxon>
        <taxon>Rhabditomorpha</taxon>
        <taxon>Rhabditoidea</taxon>
        <taxon>Rhabditidae</taxon>
        <taxon>Peloderinae</taxon>
        <taxon>Caenorhabditis</taxon>
    </lineage>
</organism>
<dbReference type="PANTHER" id="PTHR23276:SF2">
    <property type="entry name" value="PROTEIN PRRC1"/>
    <property type="match status" value="1"/>
</dbReference>
<dbReference type="GO" id="GO:0005737">
    <property type="term" value="C:cytoplasm"/>
    <property type="evidence" value="ECO:0007669"/>
    <property type="project" value="TreeGrafter"/>
</dbReference>
<feature type="compositionally biased region" description="Pro residues" evidence="1">
    <location>
        <begin position="12"/>
        <end position="28"/>
    </location>
</feature>
<reference evidence="2" key="1">
    <citation type="submission" date="2022-11" db="EMBL/GenBank/DDBJ databases">
        <authorList>
            <person name="Kikuchi T."/>
        </authorList>
    </citation>
    <scope>NUCLEOTIDE SEQUENCE</scope>
    <source>
        <strain evidence="2">PS1010</strain>
    </source>
</reference>
<evidence type="ECO:0000313" key="2">
    <source>
        <dbReference type="EMBL" id="CAI5442194.1"/>
    </source>
</evidence>
<dbReference type="PANTHER" id="PTHR23276">
    <property type="entry name" value="PROTEIN PRRC1"/>
    <property type="match status" value="1"/>
</dbReference>
<gene>
    <name evidence="2" type="ORF">CAMP_LOCUS4831</name>
</gene>
<keyword evidence="3" id="KW-1185">Reference proteome</keyword>
<dbReference type="OrthoDB" id="4968544at2759"/>
<dbReference type="GO" id="GO:0034237">
    <property type="term" value="F:protein kinase A regulatory subunit binding"/>
    <property type="evidence" value="ECO:0007669"/>
    <property type="project" value="TreeGrafter"/>
</dbReference>
<feature type="compositionally biased region" description="Low complexity" evidence="1">
    <location>
        <begin position="60"/>
        <end position="88"/>
    </location>
</feature>
<feature type="region of interest" description="Disordered" evidence="1">
    <location>
        <begin position="1"/>
        <end position="88"/>
    </location>
</feature>
<evidence type="ECO:0000313" key="3">
    <source>
        <dbReference type="Proteomes" id="UP001152747"/>
    </source>
</evidence>
<comment type="caution">
    <text evidence="2">The sequence shown here is derived from an EMBL/GenBank/DDBJ whole genome shotgun (WGS) entry which is preliminary data.</text>
</comment>
<evidence type="ECO:0000256" key="1">
    <source>
        <dbReference type="SAM" id="MobiDB-lite"/>
    </source>
</evidence>
<sequence length="392" mass="42726">MDEENEKKFNRPTPPKPLNFVPPKPPVLQPNISHLIANKNTSNPIIPPQPPQLFVNPFTPKSISPKPSPQIQKSVSPSEAVQSSSSASIKSEIVSQELDTKLEKPKELQVSQTTDIPITPIIDESKTISSPAYVEVSKQDITTSKTNYESAKQSDMFTDKVDMSGGLMSWLTKAMTESKILSDVAEKAKAGMETVMTTLDPGMKPFLSENGVITLTILNSDVDIISAANEGFQKAGALVIVRGIPKNPNDDNCALVIGEEKAMKHCQKTLENAKTAKQSPDTPTVLLTVQPFLIEISGKCYATSKILLKSGDVECDSIGQLLEISDEILEEIEKNVIGEDEFSIGPGEAVKRINDRNDVFNFQPGSKYPPYNSPDLLILAFSSVAQQLLSKM</sequence>
<proteinExistence type="predicted"/>
<dbReference type="EMBL" id="CANHGI010000002">
    <property type="protein sequence ID" value="CAI5442194.1"/>
    <property type="molecule type" value="Genomic_DNA"/>
</dbReference>